<organism evidence="1 2">
    <name type="scientific">Dallia pectoralis</name>
    <name type="common">Alaska blackfish</name>
    <dbReference type="NCBI Taxonomy" id="75939"/>
    <lineage>
        <taxon>Eukaryota</taxon>
        <taxon>Metazoa</taxon>
        <taxon>Chordata</taxon>
        <taxon>Craniata</taxon>
        <taxon>Vertebrata</taxon>
        <taxon>Euteleostomi</taxon>
        <taxon>Actinopterygii</taxon>
        <taxon>Neopterygii</taxon>
        <taxon>Teleostei</taxon>
        <taxon>Protacanthopterygii</taxon>
        <taxon>Esociformes</taxon>
        <taxon>Umbridae</taxon>
        <taxon>Dallia</taxon>
    </lineage>
</organism>
<protein>
    <submittedName>
        <fullName evidence="1">Uncharacterized protein</fullName>
    </submittedName>
</protein>
<evidence type="ECO:0000313" key="1">
    <source>
        <dbReference type="EMBL" id="KAJ7992347.1"/>
    </source>
</evidence>
<comment type="caution">
    <text evidence="1">The sequence shown here is derived from an EMBL/GenBank/DDBJ whole genome shotgun (WGS) entry which is preliminary data.</text>
</comment>
<sequence length="139" mass="15154">MFEQRSHLRVPSKWLAMVSRKVFWGARSPFITGMLPEDGDPRLDSPGHSIPSETGRAEKRVLSRRTKRPCTSMDAALQASAQLETRRSAFEGSSNPVVSLSPSGRAGRASPFHSHSLPVSSHSPVFLPASLISFLLVST</sequence>
<dbReference type="EMBL" id="CM055752">
    <property type="protein sequence ID" value="KAJ7992347.1"/>
    <property type="molecule type" value="Genomic_DNA"/>
</dbReference>
<keyword evidence="2" id="KW-1185">Reference proteome</keyword>
<reference evidence="1" key="1">
    <citation type="submission" date="2021-05" db="EMBL/GenBank/DDBJ databases">
        <authorList>
            <person name="Pan Q."/>
            <person name="Jouanno E."/>
            <person name="Zahm M."/>
            <person name="Klopp C."/>
            <person name="Cabau C."/>
            <person name="Louis A."/>
            <person name="Berthelot C."/>
            <person name="Parey E."/>
            <person name="Roest Crollius H."/>
            <person name="Montfort J."/>
            <person name="Robinson-Rechavi M."/>
            <person name="Bouchez O."/>
            <person name="Lampietro C."/>
            <person name="Lopez Roques C."/>
            <person name="Donnadieu C."/>
            <person name="Postlethwait J."/>
            <person name="Bobe J."/>
            <person name="Dillon D."/>
            <person name="Chandos A."/>
            <person name="von Hippel F."/>
            <person name="Guiguen Y."/>
        </authorList>
    </citation>
    <scope>NUCLEOTIDE SEQUENCE</scope>
    <source>
        <strain evidence="1">YG-Jan2019</strain>
    </source>
</reference>
<proteinExistence type="predicted"/>
<name>A0ACC2FLX2_DALPE</name>
<dbReference type="Proteomes" id="UP001157502">
    <property type="component" value="Chromosome 25"/>
</dbReference>
<gene>
    <name evidence="1" type="ORF">DPEC_G00277580</name>
</gene>
<evidence type="ECO:0000313" key="2">
    <source>
        <dbReference type="Proteomes" id="UP001157502"/>
    </source>
</evidence>
<accession>A0ACC2FLX2</accession>